<dbReference type="InterPro" id="IPR003593">
    <property type="entry name" value="AAA+_ATPase"/>
</dbReference>
<reference evidence="4 5" key="1">
    <citation type="submission" date="2019-01" db="EMBL/GenBank/DDBJ databases">
        <title>Complete sequence and annotation of the Mycoplasma phocirhinis strain 852T genome.</title>
        <authorList>
            <person name="Frasca S.Jr."/>
            <person name="Kutish G.F."/>
            <person name="Castellanos Gell J."/>
            <person name="Michaels D.L."/>
            <person name="Brown D.R."/>
        </authorList>
    </citation>
    <scope>NUCLEOTIDE SEQUENCE [LARGE SCALE GENOMIC DNA]</scope>
    <source>
        <strain evidence="4 5">852</strain>
    </source>
</reference>
<proteinExistence type="predicted"/>
<dbReference type="OrthoDB" id="9778364at2"/>
<keyword evidence="1" id="KW-0547">Nucleotide-binding</keyword>
<dbReference type="AlphaFoldDB" id="A0A4P6MP33"/>
<dbReference type="Gene3D" id="1.10.3710.10">
    <property type="entry name" value="DNA polymerase III clamp loader subunits, C-terminal domain"/>
    <property type="match status" value="1"/>
</dbReference>
<dbReference type="CDD" id="cd18139">
    <property type="entry name" value="HLD_clamp_RarA"/>
    <property type="match status" value="1"/>
</dbReference>
<accession>A0A4P6MP33</accession>
<dbReference type="RefSeq" id="WP_130429407.1">
    <property type="nucleotide sequence ID" value="NZ_CP034841.1"/>
</dbReference>
<dbReference type="SUPFAM" id="SSF52540">
    <property type="entry name" value="P-loop containing nucleoside triphosphate hydrolases"/>
    <property type="match status" value="1"/>
</dbReference>
<dbReference type="InterPro" id="IPR032423">
    <property type="entry name" value="AAA_assoc_2"/>
</dbReference>
<organism evidence="4 5">
    <name type="scientific">Mycoplasmopsis phocirhinis</name>
    <dbReference type="NCBI Taxonomy" id="142650"/>
    <lineage>
        <taxon>Bacteria</taxon>
        <taxon>Bacillati</taxon>
        <taxon>Mycoplasmatota</taxon>
        <taxon>Mycoplasmoidales</taxon>
        <taxon>Metamycoplasmataceae</taxon>
        <taxon>Mycoplasmopsis</taxon>
    </lineage>
</organism>
<dbReference type="SMART" id="SM00382">
    <property type="entry name" value="AAA"/>
    <property type="match status" value="1"/>
</dbReference>
<dbReference type="PANTHER" id="PTHR13779:SF7">
    <property type="entry name" value="ATPASE WRNIP1"/>
    <property type="match status" value="1"/>
</dbReference>
<dbReference type="Pfam" id="PF05496">
    <property type="entry name" value="RuvB_N"/>
    <property type="match status" value="1"/>
</dbReference>
<dbReference type="InterPro" id="IPR008824">
    <property type="entry name" value="RuvB-like_N"/>
</dbReference>
<dbReference type="Pfam" id="PF12002">
    <property type="entry name" value="MgsA_C"/>
    <property type="match status" value="1"/>
</dbReference>
<dbReference type="InterPro" id="IPR051314">
    <property type="entry name" value="AAA_ATPase_RarA/MGS1/WRNIP1"/>
</dbReference>
<dbReference type="KEGG" id="mphi:EG856_01690"/>
<dbReference type="GO" id="GO:0009378">
    <property type="term" value="F:four-way junction helicase activity"/>
    <property type="evidence" value="ECO:0007669"/>
    <property type="project" value="InterPro"/>
</dbReference>
<dbReference type="GO" id="GO:0008047">
    <property type="term" value="F:enzyme activator activity"/>
    <property type="evidence" value="ECO:0007669"/>
    <property type="project" value="TreeGrafter"/>
</dbReference>
<evidence type="ECO:0000313" key="4">
    <source>
        <dbReference type="EMBL" id="QBF34630.1"/>
    </source>
</evidence>
<dbReference type="Gene3D" id="1.20.272.10">
    <property type="match status" value="1"/>
</dbReference>
<dbReference type="InterPro" id="IPR027417">
    <property type="entry name" value="P-loop_NTPase"/>
</dbReference>
<gene>
    <name evidence="4" type="ORF">EG856_01690</name>
</gene>
<dbReference type="InterPro" id="IPR021886">
    <property type="entry name" value="MgsA_C"/>
</dbReference>
<keyword evidence="5" id="KW-1185">Reference proteome</keyword>
<feature type="domain" description="AAA+ ATPase" evidence="3">
    <location>
        <begin position="34"/>
        <end position="139"/>
    </location>
</feature>
<evidence type="ECO:0000313" key="5">
    <source>
        <dbReference type="Proteomes" id="UP000289326"/>
    </source>
</evidence>
<dbReference type="Pfam" id="PF16193">
    <property type="entry name" value="AAA_assoc_2"/>
    <property type="match status" value="1"/>
</dbReference>
<dbReference type="GO" id="GO:0000731">
    <property type="term" value="P:DNA synthesis involved in DNA repair"/>
    <property type="evidence" value="ECO:0007669"/>
    <property type="project" value="TreeGrafter"/>
</dbReference>
<dbReference type="Gene3D" id="1.10.8.60">
    <property type="match status" value="1"/>
</dbReference>
<sequence length="404" mass="46116">MNNLANQLRPQNLDDIIGQKNNIKLLKQIVANNLHTSFIFYGEAGTGKTSCALALANELGLKHAVFNASIHTKTELIECLKNNNIVIIDEIHRLNKNLQDILLSYLEFDKIIIYATTTENPYFRINPAVRSRMQILQFRKLDEDEILFGIKNVVNKNYPNLKICEQNLKLLVKYSSGDYRFCLNNLQMLAILNNNEEIDEQAIKTLIPNVNFYSDMNADAHYNNLSAFHKSMRGSDVDASLYYAALILKSGDYQGLFRRITAIAYEDIGLADPNISLRVEAALNAVERLGFPEANLAIYYLVIYIALSPKSSSTYQAMNKVQNFIEQGNIYDVPSILRERAYASAAKLGHGVGYKYPHNYPNSWVKQTYLPKKIANVKFFAPTKNDAKKIIEYHEIIQKWKEQK</sequence>
<keyword evidence="2" id="KW-0067">ATP-binding</keyword>
<evidence type="ECO:0000256" key="1">
    <source>
        <dbReference type="ARBA" id="ARBA00022741"/>
    </source>
</evidence>
<dbReference type="SUPFAM" id="SSF48019">
    <property type="entry name" value="post-AAA+ oligomerization domain-like"/>
    <property type="match status" value="1"/>
</dbReference>
<dbReference type="GO" id="GO:0017116">
    <property type="term" value="F:single-stranded DNA helicase activity"/>
    <property type="evidence" value="ECO:0007669"/>
    <property type="project" value="TreeGrafter"/>
</dbReference>
<dbReference type="GO" id="GO:0006261">
    <property type="term" value="P:DNA-templated DNA replication"/>
    <property type="evidence" value="ECO:0007669"/>
    <property type="project" value="TreeGrafter"/>
</dbReference>
<evidence type="ECO:0000256" key="2">
    <source>
        <dbReference type="ARBA" id="ARBA00022840"/>
    </source>
</evidence>
<dbReference type="GO" id="GO:0003677">
    <property type="term" value="F:DNA binding"/>
    <property type="evidence" value="ECO:0007669"/>
    <property type="project" value="InterPro"/>
</dbReference>
<dbReference type="GO" id="GO:0005524">
    <property type="term" value="F:ATP binding"/>
    <property type="evidence" value="ECO:0007669"/>
    <property type="project" value="UniProtKB-KW"/>
</dbReference>
<dbReference type="Proteomes" id="UP000289326">
    <property type="component" value="Chromosome"/>
</dbReference>
<dbReference type="GO" id="GO:0006310">
    <property type="term" value="P:DNA recombination"/>
    <property type="evidence" value="ECO:0007669"/>
    <property type="project" value="InterPro"/>
</dbReference>
<dbReference type="Gene3D" id="3.40.50.300">
    <property type="entry name" value="P-loop containing nucleotide triphosphate hydrolases"/>
    <property type="match status" value="1"/>
</dbReference>
<dbReference type="InterPro" id="IPR008921">
    <property type="entry name" value="DNA_pol3_clamp-load_cplx_C"/>
</dbReference>
<dbReference type="EMBL" id="CP034841">
    <property type="protein sequence ID" value="QBF34630.1"/>
    <property type="molecule type" value="Genomic_DNA"/>
</dbReference>
<evidence type="ECO:0000259" key="3">
    <source>
        <dbReference type="SMART" id="SM00382"/>
    </source>
</evidence>
<dbReference type="CDD" id="cd00009">
    <property type="entry name" value="AAA"/>
    <property type="match status" value="1"/>
</dbReference>
<protein>
    <submittedName>
        <fullName evidence="4">Replication-associated recombination protein A</fullName>
    </submittedName>
</protein>
<dbReference type="PANTHER" id="PTHR13779">
    <property type="entry name" value="WERNER HELICASE-INTERACTING PROTEIN 1 FAMILY MEMBER"/>
    <property type="match status" value="1"/>
</dbReference>
<name>A0A4P6MP33_9BACT</name>